<feature type="compositionally biased region" description="Low complexity" evidence="1">
    <location>
        <begin position="152"/>
        <end position="164"/>
    </location>
</feature>
<dbReference type="RefSeq" id="XP_022085381.1">
    <property type="nucleotide sequence ID" value="XM_022229689.1"/>
</dbReference>
<evidence type="ECO:0000313" key="2">
    <source>
        <dbReference type="Proteomes" id="UP000694845"/>
    </source>
</evidence>
<feature type="compositionally biased region" description="Polar residues" evidence="1">
    <location>
        <begin position="85"/>
        <end position="104"/>
    </location>
</feature>
<sequence length="380" mass="42035">MLRHLRSSCSETDISMEHRPSVDSNGYVDPFYITRHFNRLNLKRLSLSHPNLNIGLKGSITPPSGLKGKVSAAVERLERVLTGRTSFGRTFSQESQQSTSNGWNSDLPGSPSDSDAAVYTYKKQQRCDLNRENGYMTFDPELNPPLPRPRRVLSSSCSSAPSSPGFQERCNTGFEDVTCNTGCEEESIYESLDNYSPRHRASTLKSLPSSEGETPPEVPPRPPSHRLRQRQRVLRRQMPLPPIPTAHSTSILKDRSPVPIMTTSSAGNINTVQHSLNKTSGCRNNFVTGQSSSCSTLPFLRMDSSEEDSVFEVHMENTAGSKIRKGKTTEDTQVCVGVKDEKNINEKCQKGSVTNTNKSEKQVEGHAAIVYENEATVNGN</sequence>
<dbReference type="AlphaFoldDB" id="A0A8B7Y066"/>
<organism evidence="2 3">
    <name type="scientific">Acanthaster planci</name>
    <name type="common">Crown-of-thorns starfish</name>
    <dbReference type="NCBI Taxonomy" id="133434"/>
    <lineage>
        <taxon>Eukaryota</taxon>
        <taxon>Metazoa</taxon>
        <taxon>Echinodermata</taxon>
        <taxon>Eleutherozoa</taxon>
        <taxon>Asterozoa</taxon>
        <taxon>Asteroidea</taxon>
        <taxon>Valvatacea</taxon>
        <taxon>Valvatida</taxon>
        <taxon>Acanthasteridae</taxon>
        <taxon>Acanthaster</taxon>
    </lineage>
</organism>
<accession>A0A8B7Y066</accession>
<dbReference type="OMA" id="HENCNEQ"/>
<name>A0A8B7Y066_ACAPL</name>
<feature type="region of interest" description="Disordered" evidence="1">
    <location>
        <begin position="85"/>
        <end position="115"/>
    </location>
</feature>
<dbReference type="Proteomes" id="UP000694845">
    <property type="component" value="Unplaced"/>
</dbReference>
<feature type="region of interest" description="Disordered" evidence="1">
    <location>
        <begin position="194"/>
        <end position="230"/>
    </location>
</feature>
<reference evidence="3 4" key="1">
    <citation type="submission" date="2025-04" db="UniProtKB">
        <authorList>
            <consortium name="RefSeq"/>
        </authorList>
    </citation>
    <scope>IDENTIFICATION</scope>
</reference>
<protein>
    <submittedName>
        <fullName evidence="3 4">Uncharacterized protein LOC110976430</fullName>
    </submittedName>
</protein>
<dbReference type="KEGG" id="aplc:110976430"/>
<keyword evidence="2" id="KW-1185">Reference proteome</keyword>
<feature type="region of interest" description="Disordered" evidence="1">
    <location>
        <begin position="138"/>
        <end position="167"/>
    </location>
</feature>
<gene>
    <name evidence="3 4" type="primary">LOC110976430</name>
</gene>
<evidence type="ECO:0000313" key="4">
    <source>
        <dbReference type="RefSeq" id="XP_022085382.1"/>
    </source>
</evidence>
<dbReference type="RefSeq" id="XP_022085382.1">
    <property type="nucleotide sequence ID" value="XM_022229690.1"/>
</dbReference>
<proteinExistence type="predicted"/>
<evidence type="ECO:0000313" key="3">
    <source>
        <dbReference type="RefSeq" id="XP_022085381.1"/>
    </source>
</evidence>
<evidence type="ECO:0000256" key="1">
    <source>
        <dbReference type="SAM" id="MobiDB-lite"/>
    </source>
</evidence>
<feature type="compositionally biased region" description="Polar residues" evidence="1">
    <location>
        <begin position="203"/>
        <end position="212"/>
    </location>
</feature>
<dbReference type="GeneID" id="110976430"/>
<dbReference type="OrthoDB" id="10467504at2759"/>